<dbReference type="AlphaFoldDB" id="A0A2H0UJ88"/>
<dbReference type="Proteomes" id="UP000230706">
    <property type="component" value="Unassembled WGS sequence"/>
</dbReference>
<comment type="caution">
    <text evidence="1">The sequence shown here is derived from an EMBL/GenBank/DDBJ whole genome shotgun (WGS) entry which is preliminary data.</text>
</comment>
<reference evidence="2" key="1">
    <citation type="submission" date="2017-09" db="EMBL/GenBank/DDBJ databases">
        <title>Depth-based differentiation of microbial function through sediment-hosted aquifers and enrichment of novel symbionts in the deep terrestrial subsurface.</title>
        <authorList>
            <person name="Probst A.J."/>
            <person name="Ladd B."/>
            <person name="Jarett J.K."/>
            <person name="Geller-Mcgrath D.E."/>
            <person name="Sieber C.M.K."/>
            <person name="Emerson J.B."/>
            <person name="Anantharaman K."/>
            <person name="Thomas B.C."/>
            <person name="Malmstrom R."/>
            <person name="Stieglmeier M."/>
            <person name="Klingl A."/>
            <person name="Woyke T."/>
            <person name="Ryan C.M."/>
            <person name="Banfield J.F."/>
        </authorList>
    </citation>
    <scope>NUCLEOTIDE SEQUENCE [LARGE SCALE GENOMIC DNA]</scope>
</reference>
<evidence type="ECO:0000313" key="2">
    <source>
        <dbReference type="Proteomes" id="UP000230706"/>
    </source>
</evidence>
<accession>A0A2H0UJ88</accession>
<sequence>MKEGTFHFRLWRRIKRRNEMKKFFGMIATFAIVGMVPTIASANECIQITVQRPDLMRAADPLFPAREATVTLSIFGASKEEVDACNKGNQHSSVTDSRKKRIDAWTQVRAKHPLGQGVTLFLPVHANVSGMESRQVSVTAPTCLEQSGAIASALFGAALSLTPAINGQMILLEDISSRRFPGEVQKANAQCAASRTAQK</sequence>
<evidence type="ECO:0000313" key="1">
    <source>
        <dbReference type="EMBL" id="PIR86473.1"/>
    </source>
</evidence>
<dbReference type="EMBL" id="PFBF01000013">
    <property type="protein sequence ID" value="PIR86473.1"/>
    <property type="molecule type" value="Genomic_DNA"/>
</dbReference>
<organism evidence="1 2">
    <name type="scientific">Candidatus Kaiserbacteria bacterium CG10_big_fil_rev_8_21_14_0_10_43_70</name>
    <dbReference type="NCBI Taxonomy" id="1974605"/>
    <lineage>
        <taxon>Bacteria</taxon>
        <taxon>Candidatus Kaiseribacteriota</taxon>
    </lineage>
</organism>
<protein>
    <submittedName>
        <fullName evidence="1">Uncharacterized protein</fullName>
    </submittedName>
</protein>
<proteinExistence type="predicted"/>
<gene>
    <name evidence="1" type="ORF">COU13_00720</name>
</gene>
<name>A0A2H0UJ88_9BACT</name>